<dbReference type="InterPro" id="IPR008792">
    <property type="entry name" value="PQQD"/>
</dbReference>
<dbReference type="GeneID" id="97239110"/>
<name>A0A161R6F4_9PROT</name>
<evidence type="ECO:0000313" key="1">
    <source>
        <dbReference type="EMBL" id="KYO55338.1"/>
    </source>
</evidence>
<dbReference type="OrthoDB" id="8453955at2"/>
<evidence type="ECO:0008006" key="3">
    <source>
        <dbReference type="Google" id="ProtNLM"/>
    </source>
</evidence>
<dbReference type="Pfam" id="PF05402">
    <property type="entry name" value="PqqD"/>
    <property type="match status" value="1"/>
</dbReference>
<reference evidence="1 2" key="1">
    <citation type="submission" date="2015-12" db="EMBL/GenBank/DDBJ databases">
        <title>Genome sequence of Tistrella mobilis MCCC 1A02139.</title>
        <authorList>
            <person name="Lu L."/>
            <person name="Lai Q."/>
            <person name="Shao Z."/>
            <person name="Qian P."/>
        </authorList>
    </citation>
    <scope>NUCLEOTIDE SEQUENCE [LARGE SCALE GENOMIC DNA]</scope>
    <source>
        <strain evidence="1 2">MCCC 1A02139</strain>
    </source>
</reference>
<dbReference type="InterPro" id="IPR041881">
    <property type="entry name" value="PqqD_sf"/>
</dbReference>
<gene>
    <name evidence="1" type="ORF">AUP44_23900</name>
</gene>
<evidence type="ECO:0000313" key="2">
    <source>
        <dbReference type="Proteomes" id="UP000075787"/>
    </source>
</evidence>
<proteinExistence type="predicted"/>
<sequence>MLTLNSHVFQAEEVFVSEIDGELVMMSTENGAYYNLDPIGTDVWNRIAEPTEVEGLCRALSAEYDADPDIIRRDVLALLDRMAEKGLIGVRPQDVSSAQPA</sequence>
<dbReference type="EMBL" id="LPZR01000067">
    <property type="protein sequence ID" value="KYO55338.1"/>
    <property type="molecule type" value="Genomic_DNA"/>
</dbReference>
<organism evidence="1 2">
    <name type="scientific">Tistrella mobilis</name>
    <dbReference type="NCBI Taxonomy" id="171437"/>
    <lineage>
        <taxon>Bacteria</taxon>
        <taxon>Pseudomonadati</taxon>
        <taxon>Pseudomonadota</taxon>
        <taxon>Alphaproteobacteria</taxon>
        <taxon>Geminicoccales</taxon>
        <taxon>Geminicoccaceae</taxon>
        <taxon>Tistrella</taxon>
    </lineage>
</organism>
<accession>A0A161R6F4</accession>
<dbReference type="AlphaFoldDB" id="A0A161R6F4"/>
<dbReference type="Gene3D" id="1.10.10.1150">
    <property type="entry name" value="Coenzyme PQQ synthesis protein D (PqqD)"/>
    <property type="match status" value="1"/>
</dbReference>
<dbReference type="Proteomes" id="UP000075787">
    <property type="component" value="Unassembled WGS sequence"/>
</dbReference>
<protein>
    <recommendedName>
        <fullName evidence="3">PqqD family protein</fullName>
    </recommendedName>
</protein>
<comment type="caution">
    <text evidence="1">The sequence shown here is derived from an EMBL/GenBank/DDBJ whole genome shotgun (WGS) entry which is preliminary data.</text>
</comment>
<dbReference type="RefSeq" id="WP_062762373.1">
    <property type="nucleotide sequence ID" value="NZ_CP121025.1"/>
</dbReference>